<name>A0AAN8AAE4_ELEMC</name>
<keyword evidence="1" id="KW-1133">Transmembrane helix</keyword>
<dbReference type="Proteomes" id="UP001346869">
    <property type="component" value="Unassembled WGS sequence"/>
</dbReference>
<keyword evidence="1" id="KW-0472">Membrane</keyword>
<evidence type="ECO:0000256" key="1">
    <source>
        <dbReference type="SAM" id="Phobius"/>
    </source>
</evidence>
<organism evidence="2 3">
    <name type="scientific">Eleginops maclovinus</name>
    <name type="common">Patagonian blennie</name>
    <name type="synonym">Eleginus maclovinus</name>
    <dbReference type="NCBI Taxonomy" id="56733"/>
    <lineage>
        <taxon>Eukaryota</taxon>
        <taxon>Metazoa</taxon>
        <taxon>Chordata</taxon>
        <taxon>Craniata</taxon>
        <taxon>Vertebrata</taxon>
        <taxon>Euteleostomi</taxon>
        <taxon>Actinopterygii</taxon>
        <taxon>Neopterygii</taxon>
        <taxon>Teleostei</taxon>
        <taxon>Neoteleostei</taxon>
        <taxon>Acanthomorphata</taxon>
        <taxon>Eupercaria</taxon>
        <taxon>Perciformes</taxon>
        <taxon>Notothenioidei</taxon>
        <taxon>Eleginopidae</taxon>
        <taxon>Eleginops</taxon>
    </lineage>
</organism>
<keyword evidence="3" id="KW-1185">Reference proteome</keyword>
<keyword evidence="1" id="KW-0812">Transmembrane</keyword>
<dbReference type="EMBL" id="JAUZQC010000026">
    <property type="protein sequence ID" value="KAK5847943.1"/>
    <property type="molecule type" value="Genomic_DNA"/>
</dbReference>
<reference evidence="2 3" key="1">
    <citation type="journal article" date="2023" name="Genes (Basel)">
        <title>Chromosome-Level Genome Assembly and Circadian Gene Repertoire of the Patagonia Blennie Eleginops maclovinus-The Closest Ancestral Proxy of Antarctic Cryonotothenioids.</title>
        <authorList>
            <person name="Cheng C.C."/>
            <person name="Rivera-Colon A.G."/>
            <person name="Minhas B.F."/>
            <person name="Wilson L."/>
            <person name="Rayamajhi N."/>
            <person name="Vargas-Chacoff L."/>
            <person name="Catchen J.M."/>
        </authorList>
    </citation>
    <scope>NUCLEOTIDE SEQUENCE [LARGE SCALE GENOMIC DNA]</scope>
    <source>
        <strain evidence="2">JMC-PN-2008</strain>
    </source>
</reference>
<reference evidence="2 3" key="2">
    <citation type="journal article" date="2023" name="Mol. Biol. Evol.">
        <title>Genomics of Secondarily Temperate Adaptation in the Only Non-Antarctic Icefish.</title>
        <authorList>
            <person name="Rivera-Colon A.G."/>
            <person name="Rayamajhi N."/>
            <person name="Minhas B.F."/>
            <person name="Madrigal G."/>
            <person name="Bilyk K.T."/>
            <person name="Yoon V."/>
            <person name="Hune M."/>
            <person name="Gregory S."/>
            <person name="Cheng C.H.C."/>
            <person name="Catchen J.M."/>
        </authorList>
    </citation>
    <scope>NUCLEOTIDE SEQUENCE [LARGE SCALE GENOMIC DNA]</scope>
    <source>
        <strain evidence="2">JMC-PN-2008</strain>
    </source>
</reference>
<comment type="caution">
    <text evidence="2">The sequence shown here is derived from an EMBL/GenBank/DDBJ whole genome shotgun (WGS) entry which is preliminary data.</text>
</comment>
<accession>A0AAN8AAE4</accession>
<gene>
    <name evidence="2" type="ORF">PBY51_017032</name>
</gene>
<feature type="transmembrane region" description="Helical" evidence="1">
    <location>
        <begin position="9"/>
        <end position="33"/>
    </location>
</feature>
<proteinExistence type="predicted"/>
<evidence type="ECO:0000313" key="3">
    <source>
        <dbReference type="Proteomes" id="UP001346869"/>
    </source>
</evidence>
<sequence length="67" mass="7619">MSPAEREKVLLFLALFFGAVGILSTLIPCGYWLQARSHLSSVFTKNDFDFHVIAVSFHTDLLCRFLK</sequence>
<dbReference type="AlphaFoldDB" id="A0AAN8AAE4"/>
<evidence type="ECO:0000313" key="2">
    <source>
        <dbReference type="EMBL" id="KAK5847943.1"/>
    </source>
</evidence>
<protein>
    <submittedName>
        <fullName evidence="2">Uncharacterized protein</fullName>
    </submittedName>
</protein>